<dbReference type="EC" id="3.1.3.2" evidence="3"/>
<feature type="region of interest" description="Disordered" evidence="8">
    <location>
        <begin position="1"/>
        <end position="21"/>
    </location>
</feature>
<dbReference type="Proteomes" id="UP000198287">
    <property type="component" value="Unassembled WGS sequence"/>
</dbReference>
<evidence type="ECO:0000313" key="9">
    <source>
        <dbReference type="EMBL" id="OXA64085.1"/>
    </source>
</evidence>
<evidence type="ECO:0000256" key="7">
    <source>
        <dbReference type="ARBA" id="ARBA00023180"/>
    </source>
</evidence>
<evidence type="ECO:0000256" key="6">
    <source>
        <dbReference type="ARBA" id="ARBA00023157"/>
    </source>
</evidence>
<evidence type="ECO:0000256" key="4">
    <source>
        <dbReference type="ARBA" id="ARBA00022729"/>
    </source>
</evidence>
<comment type="caution">
    <text evidence="9">The sequence shown here is derived from an EMBL/GenBank/DDBJ whole genome shotgun (WGS) entry which is preliminary data.</text>
</comment>
<keyword evidence="6" id="KW-1015">Disulfide bond</keyword>
<dbReference type="AlphaFoldDB" id="A0A226F2Q9"/>
<dbReference type="InterPro" id="IPR000560">
    <property type="entry name" value="His_Pase_clade-2"/>
</dbReference>
<dbReference type="OMA" id="INITEKW"/>
<protein>
    <recommendedName>
        <fullName evidence="3">acid phosphatase</fullName>
        <ecNumber evidence="3">3.1.3.2</ecNumber>
    </recommendedName>
</protein>
<dbReference type="EMBL" id="LNIX01000001">
    <property type="protein sequence ID" value="OXA64085.1"/>
    <property type="molecule type" value="Genomic_DNA"/>
</dbReference>
<keyword evidence="7" id="KW-0325">Glycoprotein</keyword>
<evidence type="ECO:0000256" key="5">
    <source>
        <dbReference type="ARBA" id="ARBA00022801"/>
    </source>
</evidence>
<comment type="catalytic activity">
    <reaction evidence="1">
        <text>a phosphate monoester + H2O = an alcohol + phosphate</text>
        <dbReference type="Rhea" id="RHEA:15017"/>
        <dbReference type="ChEBI" id="CHEBI:15377"/>
        <dbReference type="ChEBI" id="CHEBI:30879"/>
        <dbReference type="ChEBI" id="CHEBI:43474"/>
        <dbReference type="ChEBI" id="CHEBI:67140"/>
        <dbReference type="EC" id="3.1.3.2"/>
    </reaction>
</comment>
<keyword evidence="4" id="KW-0732">Signal</keyword>
<gene>
    <name evidence="9" type="ORF">Fcan01_02717</name>
</gene>
<evidence type="ECO:0000313" key="10">
    <source>
        <dbReference type="Proteomes" id="UP000198287"/>
    </source>
</evidence>
<proteinExistence type="inferred from homology"/>
<evidence type="ECO:0000256" key="1">
    <source>
        <dbReference type="ARBA" id="ARBA00000032"/>
    </source>
</evidence>
<dbReference type="GO" id="GO:0003993">
    <property type="term" value="F:acid phosphatase activity"/>
    <property type="evidence" value="ECO:0007669"/>
    <property type="project" value="UniProtKB-EC"/>
</dbReference>
<organism evidence="9 10">
    <name type="scientific">Folsomia candida</name>
    <name type="common">Springtail</name>
    <dbReference type="NCBI Taxonomy" id="158441"/>
    <lineage>
        <taxon>Eukaryota</taxon>
        <taxon>Metazoa</taxon>
        <taxon>Ecdysozoa</taxon>
        <taxon>Arthropoda</taxon>
        <taxon>Hexapoda</taxon>
        <taxon>Collembola</taxon>
        <taxon>Entomobryomorpha</taxon>
        <taxon>Isotomoidea</taxon>
        <taxon>Isotomidae</taxon>
        <taxon>Proisotominae</taxon>
        <taxon>Folsomia</taxon>
    </lineage>
</organism>
<dbReference type="Pfam" id="PF00328">
    <property type="entry name" value="His_Phos_2"/>
    <property type="match status" value="1"/>
</dbReference>
<keyword evidence="5" id="KW-0378">Hydrolase</keyword>
<keyword evidence="10" id="KW-1185">Reference proteome</keyword>
<evidence type="ECO:0000256" key="2">
    <source>
        <dbReference type="ARBA" id="ARBA00005375"/>
    </source>
</evidence>
<comment type="similarity">
    <text evidence="2">Belongs to the histidine acid phosphatase family.</text>
</comment>
<dbReference type="PANTHER" id="PTHR11567:SF211">
    <property type="entry name" value="PROSTATIC ACID PHOSPHATASE"/>
    <property type="match status" value="1"/>
</dbReference>
<dbReference type="InterPro" id="IPR029033">
    <property type="entry name" value="His_PPase_superfam"/>
</dbReference>
<dbReference type="SUPFAM" id="SSF53254">
    <property type="entry name" value="Phosphoglycerate mutase-like"/>
    <property type="match status" value="1"/>
</dbReference>
<dbReference type="CDD" id="cd07061">
    <property type="entry name" value="HP_HAP_like"/>
    <property type="match status" value="1"/>
</dbReference>
<evidence type="ECO:0000256" key="8">
    <source>
        <dbReference type="SAM" id="MobiDB-lite"/>
    </source>
</evidence>
<accession>A0A226F2Q9</accession>
<dbReference type="InterPro" id="IPR050645">
    <property type="entry name" value="Histidine_acid_phosphatase"/>
</dbReference>
<dbReference type="Gene3D" id="3.40.50.1240">
    <property type="entry name" value="Phosphoglycerate mutase-like"/>
    <property type="match status" value="1"/>
</dbReference>
<dbReference type="OrthoDB" id="10257284at2759"/>
<evidence type="ECO:0000256" key="3">
    <source>
        <dbReference type="ARBA" id="ARBA00012646"/>
    </source>
</evidence>
<reference evidence="9 10" key="1">
    <citation type="submission" date="2015-12" db="EMBL/GenBank/DDBJ databases">
        <title>The genome of Folsomia candida.</title>
        <authorList>
            <person name="Faddeeva A."/>
            <person name="Derks M.F."/>
            <person name="Anvar Y."/>
            <person name="Smit S."/>
            <person name="Van Straalen N."/>
            <person name="Roelofs D."/>
        </authorList>
    </citation>
    <scope>NUCLEOTIDE SEQUENCE [LARGE SCALE GENOMIC DNA]</scope>
    <source>
        <strain evidence="9 10">VU population</strain>
        <tissue evidence="9">Whole body</tissue>
    </source>
</reference>
<name>A0A226F2Q9_FOLCA</name>
<sequence length="436" mass="50863">MDDDDDKKDMKPRGTGCGCQPAENESKTFVWHGDRSPLYDFPNNEINITEKWPRGFGQITQAGKMQAFQLGQFLRNRYFSLVGDRYHPDDIYMLTSDYDRTIVTALLVLSGLYPAKERWHSSIDWDPVPLRTIPHEIDNIIAFTAKCPKYEHQLDCYRYHGTGRMLDANYTKFYAYLSNHTGIPLHELNFEKVNDVFDTLYVQDVHKLGVPKWAKQHAYEGQEHYLMRKISEYTFSSLTYNEIAMNLRGGPVMREIMRNFEAHTQQQHSSHNRISKFKLRLYSGHDSTIATILQVFGVYNHQLVPYTGTVLIELYKRSYKTDEPSCPQIPDPFSDMYFIKFFYKNCTTQNLLYEIPLPDCRDITESSDINFRPSCSIKKLRQVMRSVLQGDWYQQCKYKSNCCGSCASFKKSGSDFSKFEYESSVSATMQWLRACL</sequence>
<dbReference type="PANTHER" id="PTHR11567">
    <property type="entry name" value="ACID PHOSPHATASE-RELATED"/>
    <property type="match status" value="1"/>
</dbReference>